<evidence type="ECO:0000313" key="2">
    <source>
        <dbReference type="Proteomes" id="UP000627446"/>
    </source>
</evidence>
<dbReference type="Proteomes" id="UP000627446">
    <property type="component" value="Unassembled WGS sequence"/>
</dbReference>
<dbReference type="Gene3D" id="2.10.230.10">
    <property type="entry name" value="Heat shock protein DnaJ, cysteine-rich domain"/>
    <property type="match status" value="1"/>
</dbReference>
<keyword evidence="2" id="KW-1185">Reference proteome</keyword>
<name>A0A923HLZ6_9BURK</name>
<dbReference type="EMBL" id="JACOFZ010000001">
    <property type="protein sequence ID" value="MBC3880251.1"/>
    <property type="molecule type" value="Genomic_DNA"/>
</dbReference>
<organism evidence="1 2">
    <name type="scientific">Undibacterium nitidum</name>
    <dbReference type="NCBI Taxonomy" id="2762298"/>
    <lineage>
        <taxon>Bacteria</taxon>
        <taxon>Pseudomonadati</taxon>
        <taxon>Pseudomonadota</taxon>
        <taxon>Betaproteobacteria</taxon>
        <taxon>Burkholderiales</taxon>
        <taxon>Oxalobacteraceae</taxon>
        <taxon>Undibacterium</taxon>
    </lineage>
</organism>
<evidence type="ECO:0000313" key="1">
    <source>
        <dbReference type="EMBL" id="MBC3880251.1"/>
    </source>
</evidence>
<comment type="caution">
    <text evidence="1">The sequence shown here is derived from an EMBL/GenBank/DDBJ whole genome shotgun (WGS) entry which is preliminary data.</text>
</comment>
<evidence type="ECO:0008006" key="3">
    <source>
        <dbReference type="Google" id="ProtNLM"/>
    </source>
</evidence>
<gene>
    <name evidence="1" type="ORF">H8K36_02590</name>
</gene>
<protein>
    <recommendedName>
        <fullName evidence="3">Molecular chaperone DnaJ</fullName>
    </recommendedName>
</protein>
<sequence length="58" mass="6340">MSKEQKCPECKGKGVIPCPVEYGGEEHDEGCPVCRGDRSTRVTCPDCEGKGKMNPDMH</sequence>
<dbReference type="AlphaFoldDB" id="A0A923HLZ6"/>
<reference evidence="1" key="1">
    <citation type="submission" date="2020-08" db="EMBL/GenBank/DDBJ databases">
        <title>Novel species isolated from subtropical streams in China.</title>
        <authorList>
            <person name="Lu H."/>
        </authorList>
    </citation>
    <scope>NUCLEOTIDE SEQUENCE</scope>
    <source>
        <strain evidence="1">LX22W</strain>
    </source>
</reference>
<accession>A0A923HLZ6</accession>
<proteinExistence type="predicted"/>
<dbReference type="RefSeq" id="WP_186915221.1">
    <property type="nucleotide sequence ID" value="NZ_JACOFZ010000001.1"/>
</dbReference>